<proteinExistence type="predicted"/>
<dbReference type="RefSeq" id="WP_192775178.1">
    <property type="nucleotide sequence ID" value="NZ_BAAASY010000043.1"/>
</dbReference>
<gene>
    <name evidence="1" type="ORF">H4W81_002810</name>
</gene>
<evidence type="ECO:0000313" key="1">
    <source>
        <dbReference type="EMBL" id="MBE1560031.1"/>
    </source>
</evidence>
<keyword evidence="2" id="KW-1185">Reference proteome</keyword>
<sequence>MIETGGAQQPLDLGAKAERGAPDFDLHADVQPLQRISGWIHGLTGGYSGMCLSGRPAQPRLAVTPSGINPRPFSP</sequence>
<protein>
    <submittedName>
        <fullName evidence="1">Uncharacterized protein</fullName>
    </submittedName>
</protein>
<organism evidence="1 2">
    <name type="scientific">Nonomuraea africana</name>
    <dbReference type="NCBI Taxonomy" id="46171"/>
    <lineage>
        <taxon>Bacteria</taxon>
        <taxon>Bacillati</taxon>
        <taxon>Actinomycetota</taxon>
        <taxon>Actinomycetes</taxon>
        <taxon>Streptosporangiales</taxon>
        <taxon>Streptosporangiaceae</taxon>
        <taxon>Nonomuraea</taxon>
    </lineage>
</organism>
<dbReference type="Proteomes" id="UP000661607">
    <property type="component" value="Unassembled WGS sequence"/>
</dbReference>
<reference evidence="1 2" key="1">
    <citation type="submission" date="2020-10" db="EMBL/GenBank/DDBJ databases">
        <title>Sequencing the genomes of 1000 actinobacteria strains.</title>
        <authorList>
            <person name="Klenk H.-P."/>
        </authorList>
    </citation>
    <scope>NUCLEOTIDE SEQUENCE [LARGE SCALE GENOMIC DNA]</scope>
    <source>
        <strain evidence="1 2">DSM 43748</strain>
    </source>
</reference>
<evidence type="ECO:0000313" key="2">
    <source>
        <dbReference type="Proteomes" id="UP000661607"/>
    </source>
</evidence>
<comment type="caution">
    <text evidence="1">The sequence shown here is derived from an EMBL/GenBank/DDBJ whole genome shotgun (WGS) entry which is preliminary data.</text>
</comment>
<dbReference type="EMBL" id="JADBEF010000001">
    <property type="protein sequence ID" value="MBE1560031.1"/>
    <property type="molecule type" value="Genomic_DNA"/>
</dbReference>
<name>A0ABR9KDD6_9ACTN</name>
<accession>A0ABR9KDD6</accession>